<evidence type="ECO:0000256" key="1">
    <source>
        <dbReference type="SAM" id="MobiDB-lite"/>
    </source>
</evidence>
<feature type="transmembrane region" description="Helical" evidence="2">
    <location>
        <begin position="36"/>
        <end position="54"/>
    </location>
</feature>
<feature type="region of interest" description="Disordered" evidence="1">
    <location>
        <begin position="62"/>
        <end position="95"/>
    </location>
</feature>
<keyword evidence="2" id="KW-1133">Transmembrane helix</keyword>
<feature type="transmembrane region" description="Helical" evidence="2">
    <location>
        <begin position="6"/>
        <end position="24"/>
    </location>
</feature>
<keyword evidence="2" id="KW-0472">Membrane</keyword>
<accession>A0A2G3E526</accession>
<dbReference type="Proteomes" id="UP000224563">
    <property type="component" value="Unassembled WGS sequence"/>
</dbReference>
<proteinExistence type="predicted"/>
<comment type="caution">
    <text evidence="3">The sequence shown here is derived from an EMBL/GenBank/DDBJ whole genome shotgun (WGS) entry which is preliminary data.</text>
</comment>
<evidence type="ECO:0000256" key="2">
    <source>
        <dbReference type="SAM" id="Phobius"/>
    </source>
</evidence>
<reference evidence="3 4" key="2">
    <citation type="submission" date="2017-10" db="EMBL/GenBank/DDBJ databases">
        <authorList>
            <person name="Banno H."/>
            <person name="Chua N.-H."/>
        </authorList>
    </citation>
    <scope>NUCLEOTIDE SEQUENCE [LARGE SCALE GENOMIC DNA]</scope>
    <source>
        <strain evidence="3 4">JK623</strain>
    </source>
</reference>
<keyword evidence="2" id="KW-0812">Transmembrane</keyword>
<evidence type="ECO:0000313" key="3">
    <source>
        <dbReference type="EMBL" id="PHU38255.1"/>
    </source>
</evidence>
<feature type="compositionally biased region" description="Acidic residues" evidence="1">
    <location>
        <begin position="62"/>
        <end position="83"/>
    </location>
</feature>
<name>A0A2G3E526_9FIRM</name>
<evidence type="ECO:0000313" key="4">
    <source>
        <dbReference type="Proteomes" id="UP000224563"/>
    </source>
</evidence>
<dbReference type="AlphaFoldDB" id="A0A2G3E526"/>
<gene>
    <name evidence="3" type="ORF">CSX02_03480</name>
</gene>
<dbReference type="EMBL" id="PDYG01000012">
    <property type="protein sequence ID" value="PHU38255.1"/>
    <property type="molecule type" value="Genomic_DNA"/>
</dbReference>
<organism evidence="3 4">
    <name type="scientific">Agathobacter ruminis</name>
    <dbReference type="NCBI Taxonomy" id="1712665"/>
    <lineage>
        <taxon>Bacteria</taxon>
        <taxon>Bacillati</taxon>
        <taxon>Bacillota</taxon>
        <taxon>Clostridia</taxon>
        <taxon>Lachnospirales</taxon>
        <taxon>Lachnospiraceae</taxon>
        <taxon>Agathobacter</taxon>
    </lineage>
</organism>
<reference evidence="3 4" key="1">
    <citation type="submission" date="2017-10" db="EMBL/GenBank/DDBJ databases">
        <title>Resolving the taxonomy of Roseburia spp., Eubacterium rectale and Agathobacter spp. through phylogenomic analysis.</title>
        <authorList>
            <person name="Sheridan P.O."/>
            <person name="Walker A.W."/>
            <person name="Duncan S.H."/>
            <person name="Scott K.P."/>
            <person name="Toole P.W.O."/>
            <person name="Luis P."/>
            <person name="Flint H.J."/>
        </authorList>
    </citation>
    <scope>NUCLEOTIDE SEQUENCE [LARGE SCALE GENOMIC DNA]</scope>
    <source>
        <strain evidence="3 4">JK623</strain>
    </source>
</reference>
<feature type="compositionally biased region" description="Basic and acidic residues" evidence="1">
    <location>
        <begin position="84"/>
        <end position="95"/>
    </location>
</feature>
<dbReference type="RefSeq" id="WP_031545683.1">
    <property type="nucleotide sequence ID" value="NZ_JANSWH010000099.1"/>
</dbReference>
<sequence length="95" mass="10537">MKTDQVPALVTLSAGAVYCVVGLSQHLSGFTFAKELLIVLIVFYAIGSIIKIILDKNFGDFGETEETEEPEESENEESEEKEDIDFSEKDNSQES</sequence>
<keyword evidence="4" id="KW-1185">Reference proteome</keyword>
<protein>
    <submittedName>
        <fullName evidence="3">Uncharacterized protein</fullName>
    </submittedName>
</protein>